<dbReference type="CDD" id="cd05403">
    <property type="entry name" value="NT_KNTase_like"/>
    <property type="match status" value="1"/>
</dbReference>
<dbReference type="GO" id="GO:0046872">
    <property type="term" value="F:metal ion binding"/>
    <property type="evidence" value="ECO:0007669"/>
    <property type="project" value="UniProtKB-KW"/>
</dbReference>
<dbReference type="EMBL" id="FMXE01000004">
    <property type="protein sequence ID" value="SDA49270.1"/>
    <property type="molecule type" value="Genomic_DNA"/>
</dbReference>
<keyword evidence="4" id="KW-0479">Metal-binding</keyword>
<evidence type="ECO:0000256" key="3">
    <source>
        <dbReference type="ARBA" id="ARBA00022695"/>
    </source>
</evidence>
<keyword evidence="10" id="KW-1185">Reference proteome</keyword>
<dbReference type="GO" id="GO:0016779">
    <property type="term" value="F:nucleotidyltransferase activity"/>
    <property type="evidence" value="ECO:0007669"/>
    <property type="project" value="UniProtKB-KW"/>
</dbReference>
<keyword evidence="3" id="KW-0548">Nucleotidyltransferase</keyword>
<dbReference type="Pfam" id="PF18765">
    <property type="entry name" value="Polbeta"/>
    <property type="match status" value="1"/>
</dbReference>
<dbReference type="STRING" id="279824.SAMN03080617_00707"/>
<evidence type="ECO:0000259" key="8">
    <source>
        <dbReference type="Pfam" id="PF18765"/>
    </source>
</evidence>
<keyword evidence="5" id="KW-0547">Nucleotide-binding</keyword>
<dbReference type="SUPFAM" id="SSF81301">
    <property type="entry name" value="Nucleotidyltransferase"/>
    <property type="match status" value="1"/>
</dbReference>
<dbReference type="RefSeq" id="WP_092728558.1">
    <property type="nucleotide sequence ID" value="NZ_FMXE01000004.1"/>
</dbReference>
<evidence type="ECO:0000313" key="9">
    <source>
        <dbReference type="EMBL" id="SDA49270.1"/>
    </source>
</evidence>
<dbReference type="PANTHER" id="PTHR33571">
    <property type="entry name" value="SSL8005 PROTEIN"/>
    <property type="match status" value="1"/>
</dbReference>
<proteinExistence type="predicted"/>
<sequence length="111" mass="12679">MQPDLNKLLDLEKLIPLLENHQVNKAYLFGSILNENFDSNTSDFDFLVEIDEADPLVKGELLISLWDKLESLTNRKVDLLTPESLTNPILKKSIDANKMKIYDRSGAEVFD</sequence>
<comment type="cofactor">
    <cofactor evidence="1">
        <name>Mg(2+)</name>
        <dbReference type="ChEBI" id="CHEBI:18420"/>
    </cofactor>
</comment>
<protein>
    <recommendedName>
        <fullName evidence="8">Polymerase beta nucleotidyltransferase domain-containing protein</fullName>
    </recommendedName>
</protein>
<dbReference type="PANTHER" id="PTHR33571:SF12">
    <property type="entry name" value="BSL3053 PROTEIN"/>
    <property type="match status" value="1"/>
</dbReference>
<evidence type="ECO:0000256" key="1">
    <source>
        <dbReference type="ARBA" id="ARBA00001946"/>
    </source>
</evidence>
<keyword evidence="7" id="KW-0460">Magnesium</keyword>
<dbReference type="InterPro" id="IPR052038">
    <property type="entry name" value="Type-VII_TA_antitoxin"/>
</dbReference>
<dbReference type="GO" id="GO:0005524">
    <property type="term" value="F:ATP binding"/>
    <property type="evidence" value="ECO:0007669"/>
    <property type="project" value="UniProtKB-KW"/>
</dbReference>
<accession>A0A1G5VTP5</accession>
<dbReference type="Gene3D" id="3.30.460.10">
    <property type="entry name" value="Beta Polymerase, domain 2"/>
    <property type="match status" value="1"/>
</dbReference>
<organism evidence="9 10">
    <name type="scientific">Algoriphagus alkaliphilus</name>
    <dbReference type="NCBI Taxonomy" id="279824"/>
    <lineage>
        <taxon>Bacteria</taxon>
        <taxon>Pseudomonadati</taxon>
        <taxon>Bacteroidota</taxon>
        <taxon>Cytophagia</taxon>
        <taxon>Cytophagales</taxon>
        <taxon>Cyclobacteriaceae</taxon>
        <taxon>Algoriphagus</taxon>
    </lineage>
</organism>
<evidence type="ECO:0000256" key="4">
    <source>
        <dbReference type="ARBA" id="ARBA00022723"/>
    </source>
</evidence>
<dbReference type="AlphaFoldDB" id="A0A1G5VTP5"/>
<gene>
    <name evidence="9" type="ORF">SAMN03080617_00707</name>
</gene>
<name>A0A1G5VTP5_9BACT</name>
<dbReference type="Proteomes" id="UP000198756">
    <property type="component" value="Unassembled WGS sequence"/>
</dbReference>
<evidence type="ECO:0000256" key="2">
    <source>
        <dbReference type="ARBA" id="ARBA00022679"/>
    </source>
</evidence>
<dbReference type="InterPro" id="IPR041633">
    <property type="entry name" value="Polbeta"/>
</dbReference>
<evidence type="ECO:0000256" key="5">
    <source>
        <dbReference type="ARBA" id="ARBA00022741"/>
    </source>
</evidence>
<dbReference type="OrthoDB" id="9793933at2"/>
<evidence type="ECO:0000256" key="6">
    <source>
        <dbReference type="ARBA" id="ARBA00022840"/>
    </source>
</evidence>
<evidence type="ECO:0000256" key="7">
    <source>
        <dbReference type="ARBA" id="ARBA00022842"/>
    </source>
</evidence>
<keyword evidence="2" id="KW-0808">Transferase</keyword>
<evidence type="ECO:0000313" key="10">
    <source>
        <dbReference type="Proteomes" id="UP000198756"/>
    </source>
</evidence>
<feature type="domain" description="Polymerase beta nucleotidyltransferase" evidence="8">
    <location>
        <begin position="12"/>
        <end position="105"/>
    </location>
</feature>
<keyword evidence="6" id="KW-0067">ATP-binding</keyword>
<reference evidence="10" key="1">
    <citation type="submission" date="2016-10" db="EMBL/GenBank/DDBJ databases">
        <authorList>
            <person name="Varghese N."/>
            <person name="Submissions S."/>
        </authorList>
    </citation>
    <scope>NUCLEOTIDE SEQUENCE [LARGE SCALE GENOMIC DNA]</scope>
    <source>
        <strain evidence="10">DSM 22703</strain>
    </source>
</reference>
<dbReference type="InterPro" id="IPR043519">
    <property type="entry name" value="NT_sf"/>
</dbReference>